<feature type="compositionally biased region" description="Low complexity" evidence="1">
    <location>
        <begin position="2081"/>
        <end position="2095"/>
    </location>
</feature>
<feature type="compositionally biased region" description="Basic residues" evidence="1">
    <location>
        <begin position="1238"/>
        <end position="1253"/>
    </location>
</feature>
<feature type="region of interest" description="Disordered" evidence="1">
    <location>
        <begin position="634"/>
        <end position="813"/>
    </location>
</feature>
<feature type="compositionally biased region" description="Polar residues" evidence="1">
    <location>
        <begin position="1225"/>
        <end position="1234"/>
    </location>
</feature>
<feature type="region of interest" description="Disordered" evidence="1">
    <location>
        <begin position="1055"/>
        <end position="1420"/>
    </location>
</feature>
<feature type="compositionally biased region" description="Basic and acidic residues" evidence="1">
    <location>
        <begin position="1852"/>
        <end position="1867"/>
    </location>
</feature>
<feature type="compositionally biased region" description="Polar residues" evidence="1">
    <location>
        <begin position="1107"/>
        <end position="1118"/>
    </location>
</feature>
<feature type="compositionally biased region" description="Polar residues" evidence="1">
    <location>
        <begin position="1929"/>
        <end position="1946"/>
    </location>
</feature>
<feature type="compositionally biased region" description="Low complexity" evidence="1">
    <location>
        <begin position="2544"/>
        <end position="2553"/>
    </location>
</feature>
<feature type="compositionally biased region" description="Low complexity" evidence="1">
    <location>
        <begin position="2196"/>
        <end position="2221"/>
    </location>
</feature>
<feature type="compositionally biased region" description="Basic and acidic residues" evidence="1">
    <location>
        <begin position="1119"/>
        <end position="1128"/>
    </location>
</feature>
<feature type="compositionally biased region" description="Polar residues" evidence="1">
    <location>
        <begin position="1393"/>
        <end position="1402"/>
    </location>
</feature>
<feature type="compositionally biased region" description="Basic and acidic residues" evidence="1">
    <location>
        <begin position="892"/>
        <end position="906"/>
    </location>
</feature>
<accession>A0A3S1B8R7</accession>
<feature type="compositionally biased region" description="Polar residues" evidence="1">
    <location>
        <begin position="2027"/>
        <end position="2045"/>
    </location>
</feature>
<feature type="region of interest" description="Disordered" evidence="1">
    <location>
        <begin position="1"/>
        <end position="29"/>
    </location>
</feature>
<feature type="compositionally biased region" description="Basic and acidic residues" evidence="1">
    <location>
        <begin position="1680"/>
        <end position="1705"/>
    </location>
</feature>
<gene>
    <name evidence="2" type="ORF">EGW08_009718</name>
</gene>
<feature type="region of interest" description="Disordered" evidence="1">
    <location>
        <begin position="1432"/>
        <end position="1711"/>
    </location>
</feature>
<feature type="compositionally biased region" description="Basic and acidic residues" evidence="1">
    <location>
        <begin position="1960"/>
        <end position="1970"/>
    </location>
</feature>
<feature type="region of interest" description="Disordered" evidence="1">
    <location>
        <begin position="193"/>
        <end position="218"/>
    </location>
</feature>
<feature type="compositionally biased region" description="Basic residues" evidence="1">
    <location>
        <begin position="2625"/>
        <end position="2636"/>
    </location>
</feature>
<proteinExistence type="predicted"/>
<evidence type="ECO:0000256" key="1">
    <source>
        <dbReference type="SAM" id="MobiDB-lite"/>
    </source>
</evidence>
<feature type="compositionally biased region" description="Basic and acidic residues" evidence="1">
    <location>
        <begin position="2398"/>
        <end position="2419"/>
    </location>
</feature>
<feature type="compositionally biased region" description="Polar residues" evidence="1">
    <location>
        <begin position="786"/>
        <end position="811"/>
    </location>
</feature>
<feature type="compositionally biased region" description="Low complexity" evidence="1">
    <location>
        <begin position="1254"/>
        <end position="1296"/>
    </location>
</feature>
<feature type="compositionally biased region" description="Low complexity" evidence="1">
    <location>
        <begin position="1432"/>
        <end position="1475"/>
    </location>
</feature>
<feature type="compositionally biased region" description="Polar residues" evidence="1">
    <location>
        <begin position="2052"/>
        <end position="2061"/>
    </location>
</feature>
<feature type="compositionally biased region" description="Polar residues" evidence="1">
    <location>
        <begin position="53"/>
        <end position="70"/>
    </location>
</feature>
<feature type="region of interest" description="Disordered" evidence="1">
    <location>
        <begin position="830"/>
        <end position="919"/>
    </location>
</feature>
<feature type="compositionally biased region" description="Polar residues" evidence="1">
    <location>
        <begin position="648"/>
        <end position="671"/>
    </location>
</feature>
<feature type="compositionally biased region" description="Basic and acidic residues" evidence="1">
    <location>
        <begin position="551"/>
        <end position="574"/>
    </location>
</feature>
<feature type="region of interest" description="Disordered" evidence="1">
    <location>
        <begin position="41"/>
        <end position="70"/>
    </location>
</feature>
<feature type="compositionally biased region" description="Low complexity" evidence="1">
    <location>
        <begin position="1190"/>
        <end position="1207"/>
    </location>
</feature>
<feature type="compositionally biased region" description="Basic and acidic residues" evidence="1">
    <location>
        <begin position="500"/>
        <end position="513"/>
    </location>
</feature>
<sequence>MVTATLAAAPTTTTTTSPSTKTECGTANGFKHHGGKDFSPVWGLNPHLPPSPAHSSTLQGQPLCTSGDGSQNSGILSAELGTVPTGPCLSAAASSEASCCTLDWDLSQLPVAGINKRYFVSQECVDNRCGSLQDFSSNNFEADIRILKSLLETNNKTELAKNYQSLREIFTTDYQYIENCRVQARALASNTNAKHDGKAGEDNDTFPHNSPPVTKVHSAPTLTPHQTDIAGHGGISHPAGFTPELDPWLGSPLLHACLDRTTKPGDTGRLSRWASIPDIYGLTRTWDQRAANPITVAGDFSGFERGGNKSADANTTSAPSPPYLISSDPLLKSGKVSSPHTRKPPSFVAEIKDQRDLDQTPNNTNDFDCEPYCTQTKARKLVIRQTKASLLRRHIRGKGSLSQVLAGHFSSLKRASCHQPPGESADVKPSRHDGDVSSKSRVSRKDTTFSGLPLTSKFGQRKPAARGNMAGREGPTTLARSPASRKKMAGDKRRVGVKPESGHAEGDREEKTQKTRATVPVLNFMKETQCRLSRLKPPAVGQDDLACSKTKTGESKAPEKQTKKLPRLSEHGDLGLKGQTSSSTKKHERVLDSNQDDEHCPVMGEFFQGEIIQTNSRNTQDTIVCPKPEVDSCLGSGDSNPAPHQAGHSLSPNCDANSVSGQVETRQTSLAHSPKTPRAKTIDAANSKGHAKTKQDISLATKLEKSATRLAHKTSSVSSESKTSEVLKVKTTSSKTSTNHSSSVSSTSSLVSSRLPTMTSANIASKNSRDRSRPKSPQIIKDDPQTTKLETSRNVSRLSTSRPSKNLNDSSAGDVKSLTLKKDAIAEKNLSSSQKLSTKTRDSLADSKTGVKMDIGNDEGGVHLVSDTGHPDHNADLNPKIFLGDKQAGGNKRRDEDKKPSSERARKNSSIDSDTNKASVDNGIVCADHVVSGSQESQSSTRRVSVINSRTKSAGAPQLTCAGIPAAGSEFGTAGSCDSAIDQSADENLAPLTGRSVAAGQGPLPSDGQTVPGSDGRGVGGVGASATQGRNLKITPKTPPLRHRKNVKENVNIRVQSETGSNPSASNIQTSVEGGVVTSARPADGVSKTRDLSKPAAKSKVLKGTVKTGSNCVSPNTESRGEKGDICPEVKPNTQDASADTARGELTSEVQSSEVIDTTSESRSKTKTQNPDLSQNSTTAARSKLARGCLTSASSTSTTMSQKSKLSVPKSSRTPYVSKLGTFKDGQSSHTHNATGVRHGHLSNRAALRKPSPHRTSSTPSTCETTSLSDARSVTSSVSDIRSVTSSISDIRSVTSPSTRESSVDSRFGDESSTPSLAKINPPPKQISSTTNSSLSSSPSSLGARSRTAAVLKSTSSKSPLEKKQTNLVKSKKPSSLSSKSTIDSRTVEKQTQDSQSFNNQRSESEKIIETPAKSVQEPSCTIAVSGTTILSTSTSTPAAAATSESASTSVSAHTTPSTCTTASSPSSANPRAQSNLSSQLRPSDKPSPTLTKRKTPGSEPDSHNSKQASKHTSRQMPAKTGSQRLGVKKENNAIVHGSGKAQKDRDSNLDDTRETTQEISKPTSGKGRVASLADRKSRKEELTKRTGIPRQRPSPAASAKTDNQRENNNTGSGDGENCLVLKSNKGKEGRQARGRTLLHTDTNLADGSGCVAAPGMSVGSLPRPANDGYGCREQSLTGEEAKRTEKKTHSPIDRDRGGQDRQKESASTVVECEVRSVVQADGEMGVEIKTDESGVSAKVGQGCGIQEPEQEVEVSREARRPEMLTVARAASPGNLASVSVADDTRHQASVPPGGSQTPGVQHDREVNGNKLCVDLQKEGVARSQEPEATKCESGSETKGYVETETPCSFNEMERDKDDDNDDDRHSGKAGNQPDIRVFARLVDERMCGESEVSLCESVQRGGDGAVIDPMDTERDKRRIPESLGHCTVTDQQGILESPTHGQLQSGAGGRDGGWQGEEGEWRGLDDKPDVACSGLPGAHPITGPSLSADLARDGRASDFPGERFPGLVCSRPHSQLSPASAPTALTAKQPNRSALQPGTNTARSNVLLGQEPNSSNTQRGSVEPATLRAPGRSVTHSALGVETVTVGSSSEPVSGVGGVGKPGSSARSIHTREVNSQTSIEGRALPVSHTSDRDRQTGQVGENVESKRASPVGLETENEEKKTFAQTLLSAERDKISAHPNMLISAGLKSEGRRSSICRASVSSSTTSRAGSSSTFSPSAGAAVKNNNIGADGDGLDSVKSGDGGDGGIVPGLEADSQNLGLRGRGKCGERQGGHTSSGRGKKKKEKEEKKDEKKESAVKDAINSESLQTDICGEGGGGEGLGGGVLRPGKAQSATRGEAKPKTEAIKPGSRLARMGELERNRGRETKIGLAKPGVLQSSSLALPQSGLRGSGGVRAEGKKERGRQEGRGEVNTREQSDCSPSEVGDGFTGDRAEGGVAGTGEGYLHTLGNSNPSRSSSGSGNHSNSSSSSDNNTAVLEPVPSGARPTPVTHHHPHNQGGRGNSGSDETCAVERRRSLLRQKLQNCSSNSSTENRRVKHQPKQQQQQQQQQQHRTHQRHIDRSPSWISASESSFVFYSQSDCDDDGEEGAEVPTEVSGATRCERDSTRKSGSSVPGVGTDAPNHGRRKLPHLGRI</sequence>
<feature type="compositionally biased region" description="Polar residues" evidence="1">
    <location>
        <begin position="1055"/>
        <end position="1072"/>
    </location>
</feature>
<reference evidence="2 3" key="1">
    <citation type="submission" date="2019-01" db="EMBL/GenBank/DDBJ databases">
        <title>A draft genome assembly of the solar-powered sea slug Elysia chlorotica.</title>
        <authorList>
            <person name="Cai H."/>
            <person name="Li Q."/>
            <person name="Fang X."/>
            <person name="Li J."/>
            <person name="Curtis N.E."/>
            <person name="Altenburger A."/>
            <person name="Shibata T."/>
            <person name="Feng M."/>
            <person name="Maeda T."/>
            <person name="Schwartz J.A."/>
            <person name="Shigenobu S."/>
            <person name="Lundholm N."/>
            <person name="Nishiyama T."/>
            <person name="Yang H."/>
            <person name="Hasebe M."/>
            <person name="Li S."/>
            <person name="Pierce S.K."/>
            <person name="Wang J."/>
        </authorList>
    </citation>
    <scope>NUCLEOTIDE SEQUENCE [LARGE SCALE GENOMIC DNA]</scope>
    <source>
        <strain evidence="2">EC2010</strain>
        <tissue evidence="2">Whole organism of an adult</tissue>
    </source>
</reference>
<feature type="compositionally biased region" description="Low complexity" evidence="1">
    <location>
        <begin position="729"/>
        <end position="753"/>
    </location>
</feature>
<feature type="compositionally biased region" description="Polar residues" evidence="1">
    <location>
        <begin position="1148"/>
        <end position="1181"/>
    </location>
</feature>
<feature type="compositionally biased region" description="Gly residues" evidence="1">
    <location>
        <begin position="1947"/>
        <end position="1957"/>
    </location>
</feature>
<feature type="compositionally biased region" description="Basic and acidic residues" evidence="1">
    <location>
        <begin position="839"/>
        <end position="851"/>
    </location>
</feature>
<feature type="compositionally biased region" description="Basic and acidic residues" evidence="1">
    <location>
        <begin position="1542"/>
        <end position="1557"/>
    </location>
</feature>
<protein>
    <submittedName>
        <fullName evidence="2">Uncharacterized protein</fullName>
    </submittedName>
</protein>
<organism evidence="2 3">
    <name type="scientific">Elysia chlorotica</name>
    <name type="common">Eastern emerald elysia</name>
    <name type="synonym">Sea slug</name>
    <dbReference type="NCBI Taxonomy" id="188477"/>
    <lineage>
        <taxon>Eukaryota</taxon>
        <taxon>Metazoa</taxon>
        <taxon>Spiralia</taxon>
        <taxon>Lophotrochozoa</taxon>
        <taxon>Mollusca</taxon>
        <taxon>Gastropoda</taxon>
        <taxon>Heterobranchia</taxon>
        <taxon>Euthyneura</taxon>
        <taxon>Panpulmonata</taxon>
        <taxon>Sacoglossa</taxon>
        <taxon>Placobranchoidea</taxon>
        <taxon>Plakobranchidae</taxon>
        <taxon>Elysia</taxon>
    </lineage>
</organism>
<feature type="compositionally biased region" description="Basic and acidic residues" evidence="1">
    <location>
        <begin position="2287"/>
        <end position="2300"/>
    </location>
</feature>
<feature type="region of interest" description="Disordered" evidence="1">
    <location>
        <begin position="539"/>
        <end position="600"/>
    </location>
</feature>
<feature type="region of interest" description="Disordered" evidence="1">
    <location>
        <begin position="2187"/>
        <end position="2636"/>
    </location>
</feature>
<feature type="compositionally biased region" description="Polar residues" evidence="1">
    <location>
        <begin position="1476"/>
        <end position="1491"/>
    </location>
</feature>
<name>A0A3S1B8R7_ELYCH</name>
<feature type="region of interest" description="Disordered" evidence="1">
    <location>
        <begin position="1902"/>
        <end position="2164"/>
    </location>
</feature>
<feature type="region of interest" description="Disordered" evidence="1">
    <location>
        <begin position="995"/>
        <end position="1042"/>
    </location>
</feature>
<feature type="compositionally biased region" description="Basic and acidic residues" evidence="1">
    <location>
        <begin position="1819"/>
        <end position="1842"/>
    </location>
</feature>
<feature type="compositionally biased region" description="Basic and acidic residues" evidence="1">
    <location>
        <begin position="2356"/>
        <end position="2369"/>
    </location>
</feature>
<feature type="compositionally biased region" description="Low complexity" evidence="1">
    <location>
        <begin position="2451"/>
        <end position="2475"/>
    </location>
</feature>
<dbReference type="EMBL" id="RQTK01000283">
    <property type="protein sequence ID" value="RUS82504.1"/>
    <property type="molecule type" value="Genomic_DNA"/>
</dbReference>
<feature type="compositionally biased region" description="Basic and acidic residues" evidence="1">
    <location>
        <begin position="425"/>
        <end position="447"/>
    </location>
</feature>
<feature type="region of interest" description="Disordered" evidence="1">
    <location>
        <begin position="414"/>
        <end position="514"/>
    </location>
</feature>
<evidence type="ECO:0000313" key="2">
    <source>
        <dbReference type="EMBL" id="RUS82504.1"/>
    </source>
</evidence>
<feature type="compositionally biased region" description="Polar residues" evidence="1">
    <location>
        <begin position="754"/>
        <end position="766"/>
    </location>
</feature>
<evidence type="ECO:0000313" key="3">
    <source>
        <dbReference type="Proteomes" id="UP000271974"/>
    </source>
</evidence>
<feature type="region of interest" description="Disordered" evidence="1">
    <location>
        <begin position="299"/>
        <end position="364"/>
    </location>
</feature>
<feature type="compositionally biased region" description="Polar residues" evidence="1">
    <location>
        <begin position="2523"/>
        <end position="2533"/>
    </location>
</feature>
<dbReference type="Proteomes" id="UP000271974">
    <property type="component" value="Unassembled WGS sequence"/>
</dbReference>
<feature type="compositionally biased region" description="Low complexity" evidence="1">
    <location>
        <begin position="1328"/>
        <end position="1342"/>
    </location>
</feature>
<feature type="region of interest" description="Disordered" evidence="1">
    <location>
        <begin position="1780"/>
        <end position="1806"/>
    </location>
</feature>
<feature type="compositionally biased region" description="Acidic residues" evidence="1">
    <location>
        <begin position="2582"/>
        <end position="2591"/>
    </location>
</feature>
<feature type="compositionally biased region" description="Polar residues" evidence="1">
    <location>
        <begin position="908"/>
        <end position="919"/>
    </location>
</feature>
<comment type="caution">
    <text evidence="2">The sequence shown here is derived from an EMBL/GenBank/DDBJ whole genome shotgun (WGS) entry which is preliminary data.</text>
</comment>
<keyword evidence="3" id="KW-1185">Reference proteome</keyword>
<feature type="compositionally biased region" description="Polar residues" evidence="1">
    <location>
        <begin position="2566"/>
        <end position="2581"/>
    </location>
</feature>
<feature type="compositionally biased region" description="Basic and acidic residues" evidence="1">
    <location>
        <begin position="1912"/>
        <end position="1921"/>
    </location>
</feature>
<feature type="compositionally biased region" description="Gly residues" evidence="1">
    <location>
        <begin position="2315"/>
        <end position="2328"/>
    </location>
</feature>
<feature type="region of interest" description="Disordered" evidence="1">
    <location>
        <begin position="1819"/>
        <end position="1877"/>
    </location>
</feature>
<feature type="compositionally biased region" description="Basic and acidic residues" evidence="1">
    <location>
        <begin position="1574"/>
        <end position="1585"/>
    </location>
</feature>
<feature type="compositionally biased region" description="Low complexity" evidence="1">
    <location>
        <begin position="1"/>
        <end position="22"/>
    </location>
</feature>
<feature type="region of interest" description="Disordered" evidence="1">
    <location>
        <begin position="1724"/>
        <end position="1759"/>
    </location>
</feature>